<comment type="caution">
    <text evidence="1">The sequence shown here is derived from an EMBL/GenBank/DDBJ whole genome shotgun (WGS) entry which is preliminary data.</text>
</comment>
<protein>
    <submittedName>
        <fullName evidence="1">Uncharacterized protein</fullName>
    </submittedName>
</protein>
<organism evidence="1 2">
    <name type="scientific">Enhygromyxa salina</name>
    <dbReference type="NCBI Taxonomy" id="215803"/>
    <lineage>
        <taxon>Bacteria</taxon>
        <taxon>Pseudomonadati</taxon>
        <taxon>Myxococcota</taxon>
        <taxon>Polyangia</taxon>
        <taxon>Nannocystales</taxon>
        <taxon>Nannocystaceae</taxon>
        <taxon>Enhygromyxa</taxon>
    </lineage>
</organism>
<dbReference type="AlphaFoldDB" id="A0A2S9YYG2"/>
<dbReference type="Proteomes" id="UP000238823">
    <property type="component" value="Unassembled WGS sequence"/>
</dbReference>
<accession>A0A2S9YYG2</accession>
<sequence length="281" mass="30365">MQPHKPTEPIADPTWSSFGAAATAFLYFLMLGCSRPHPTEGEAGAEGLPDLPTDLPSEPTVFEGLLYGVNFEAAPTQFRECESDETFEIGYPGSQSVLEGSCDGVYTRIRGRLDRSFDPPRLFPHETLEARWCESSDCVSLCLPTYNSCYAELKTPECYPVLGTAHHCTGDSHCKPVRFDATQTAGWMHHQCHTLLGQGVEGDACDFPSAPGDVDTCAYGYRCWNPEGDIAAPGICAPYCDATGKLGDACDGTCVLCSSSDRWGLCMTGCSGDECNVDEFC</sequence>
<proteinExistence type="predicted"/>
<name>A0A2S9YYG2_9BACT</name>
<dbReference type="EMBL" id="PVNL01000003">
    <property type="protein sequence ID" value="PRQ10114.1"/>
    <property type="molecule type" value="Genomic_DNA"/>
</dbReference>
<dbReference type="PROSITE" id="PS51257">
    <property type="entry name" value="PROKAR_LIPOPROTEIN"/>
    <property type="match status" value="1"/>
</dbReference>
<evidence type="ECO:0000313" key="1">
    <source>
        <dbReference type="EMBL" id="PRQ10114.1"/>
    </source>
</evidence>
<evidence type="ECO:0000313" key="2">
    <source>
        <dbReference type="Proteomes" id="UP000238823"/>
    </source>
</evidence>
<reference evidence="1 2" key="1">
    <citation type="submission" date="2018-03" db="EMBL/GenBank/DDBJ databases">
        <title>Draft Genome Sequences of the Obligatory Marine Myxobacteria Enhygromyxa salina SWB007.</title>
        <authorList>
            <person name="Poehlein A."/>
            <person name="Moghaddam J.A."/>
            <person name="Harms H."/>
            <person name="Alanjari M."/>
            <person name="Koenig G.M."/>
            <person name="Daniel R."/>
            <person name="Schaeberle T.F."/>
        </authorList>
    </citation>
    <scope>NUCLEOTIDE SEQUENCE [LARGE SCALE GENOMIC DNA]</scope>
    <source>
        <strain evidence="1 2">SWB007</strain>
    </source>
</reference>
<gene>
    <name evidence="1" type="ORF">ENSA7_01590</name>
</gene>